<dbReference type="CDD" id="cd00995">
    <property type="entry name" value="PBP2_NikA_DppA_OppA_like"/>
    <property type="match status" value="1"/>
</dbReference>
<evidence type="ECO:0000259" key="2">
    <source>
        <dbReference type="Pfam" id="PF00496"/>
    </source>
</evidence>
<dbReference type="GO" id="GO:0015833">
    <property type="term" value="P:peptide transport"/>
    <property type="evidence" value="ECO:0007669"/>
    <property type="project" value="TreeGrafter"/>
</dbReference>
<dbReference type="Pfam" id="PF00496">
    <property type="entry name" value="SBP_bac_5"/>
    <property type="match status" value="1"/>
</dbReference>
<feature type="signal peptide" evidence="1">
    <location>
        <begin position="1"/>
        <end position="20"/>
    </location>
</feature>
<evidence type="ECO:0000256" key="1">
    <source>
        <dbReference type="SAM" id="SignalP"/>
    </source>
</evidence>
<feature type="chain" id="PRO_5001820048" evidence="1">
    <location>
        <begin position="21"/>
        <end position="535"/>
    </location>
</feature>
<dbReference type="PANTHER" id="PTHR30290:SF83">
    <property type="entry name" value="ABC TRANSPORTER SUBSTRATE-BINDING PROTEIN"/>
    <property type="match status" value="1"/>
</dbReference>
<dbReference type="Gene3D" id="3.40.190.10">
    <property type="entry name" value="Periplasmic binding protein-like II"/>
    <property type="match status" value="1"/>
</dbReference>
<sequence>MRLGRITAVLAAVAVVLALAAGCGGARTGATGADATISVYSTEPRSALTPGGAGDAGGFRVLSTILAGLVVYDEQGKPVNEVASSITPNDDSTVFTVTLSHGWTFTDGTPVTARSFTRAWSYAANPANAQINASYFANIQGYGDLQRSTDGTEQLSGLVVTGDESFEIHLSAPDSILPQKLGTVPFLPLPDSFYDDPDAYASKPVGNGAYRFSSWTHGQDLTVTRNDGYRGAMPARNGGIDFRFYTSTDAAFVDVIAGNLDLLDEVPASKYAVYASTEGIRSYTVPGAETQGLNIPERLAHFGGDEGRLRRQAISMAIDRDLICSKIFHGTRQPAVDFSAPTITGYSDQLANARHLAHNAAQARELWAQADAISLWSGTLKLSYSADSNDQAWVEAVANQIANTLGISAQAEPWTSRKELRTAAVDGTIDSPYGSEWPPDYPHIENYLTQRFASNGGYNEFGYANRQVDDLLASAAASTDEDQAVARYQEAEEILLDDLPQIPLWYANVAAVSSTALTHAAFTYSNYPLYAALEK</sequence>
<dbReference type="GeneID" id="85165746"/>
<dbReference type="RefSeq" id="WP_033517434.1">
    <property type="nucleotide sequence ID" value="NZ_CAUPKV010000037.1"/>
</dbReference>
<dbReference type="InterPro" id="IPR000914">
    <property type="entry name" value="SBP_5_dom"/>
</dbReference>
<dbReference type="Gene3D" id="3.90.76.10">
    <property type="entry name" value="Dipeptide-binding Protein, Domain 1"/>
    <property type="match status" value="1"/>
</dbReference>
<dbReference type="EMBL" id="JGZO01000008">
    <property type="protein sequence ID" value="KFI94410.1"/>
    <property type="molecule type" value="Genomic_DNA"/>
</dbReference>
<dbReference type="Gene3D" id="3.10.105.10">
    <property type="entry name" value="Dipeptide-binding Protein, Domain 3"/>
    <property type="match status" value="1"/>
</dbReference>
<dbReference type="InterPro" id="IPR030678">
    <property type="entry name" value="Peptide/Ni-bd"/>
</dbReference>
<evidence type="ECO:0000313" key="4">
    <source>
        <dbReference type="Proteomes" id="UP000029033"/>
    </source>
</evidence>
<protein>
    <submittedName>
        <fullName evidence="3">ABC superfamily ATP binding cassette transporter, binding protein</fullName>
    </submittedName>
</protein>
<dbReference type="OrthoDB" id="9046151at2"/>
<comment type="caution">
    <text evidence="3">The sequence shown here is derived from an EMBL/GenBank/DDBJ whole genome shotgun (WGS) entry which is preliminary data.</text>
</comment>
<evidence type="ECO:0000313" key="3">
    <source>
        <dbReference type="EMBL" id="KFI94410.1"/>
    </source>
</evidence>
<dbReference type="eggNOG" id="COG4166">
    <property type="taxonomic scope" value="Bacteria"/>
</dbReference>
<accession>A0A087DFW0</accession>
<keyword evidence="4" id="KW-1185">Reference proteome</keyword>
<dbReference type="GO" id="GO:1904680">
    <property type="term" value="F:peptide transmembrane transporter activity"/>
    <property type="evidence" value="ECO:0007669"/>
    <property type="project" value="TreeGrafter"/>
</dbReference>
<dbReference type="STRING" id="158787.BSCA_1437"/>
<dbReference type="SUPFAM" id="SSF53850">
    <property type="entry name" value="Periplasmic binding protein-like II"/>
    <property type="match status" value="1"/>
</dbReference>
<dbReference type="PANTHER" id="PTHR30290">
    <property type="entry name" value="PERIPLASMIC BINDING COMPONENT OF ABC TRANSPORTER"/>
    <property type="match status" value="1"/>
</dbReference>
<keyword evidence="1" id="KW-0732">Signal</keyword>
<dbReference type="GO" id="GO:0043190">
    <property type="term" value="C:ATP-binding cassette (ABC) transporter complex"/>
    <property type="evidence" value="ECO:0007669"/>
    <property type="project" value="InterPro"/>
</dbReference>
<name>A0A087DFW0_9BIFI</name>
<dbReference type="PROSITE" id="PS51257">
    <property type="entry name" value="PROKAR_LIPOPROTEIN"/>
    <property type="match status" value="1"/>
</dbReference>
<dbReference type="PIRSF" id="PIRSF002741">
    <property type="entry name" value="MppA"/>
    <property type="match status" value="1"/>
</dbReference>
<dbReference type="InterPro" id="IPR039424">
    <property type="entry name" value="SBP_5"/>
</dbReference>
<dbReference type="Proteomes" id="UP000029033">
    <property type="component" value="Unassembled WGS sequence"/>
</dbReference>
<organism evidence="3 4">
    <name type="scientific">Bifidobacterium scardovii</name>
    <dbReference type="NCBI Taxonomy" id="158787"/>
    <lineage>
        <taxon>Bacteria</taxon>
        <taxon>Bacillati</taxon>
        <taxon>Actinomycetota</taxon>
        <taxon>Actinomycetes</taxon>
        <taxon>Bifidobacteriales</taxon>
        <taxon>Bifidobacteriaceae</taxon>
        <taxon>Bifidobacterium</taxon>
    </lineage>
</organism>
<reference evidence="3 4" key="1">
    <citation type="submission" date="2014-03" db="EMBL/GenBank/DDBJ databases">
        <title>Genomics of Bifidobacteria.</title>
        <authorList>
            <person name="Ventura M."/>
            <person name="Milani C."/>
            <person name="Lugli G.A."/>
        </authorList>
    </citation>
    <scope>NUCLEOTIDE SEQUENCE [LARGE SCALE GENOMIC DNA]</scope>
    <source>
        <strain evidence="3 4">LMG 21589</strain>
    </source>
</reference>
<dbReference type="GO" id="GO:0042597">
    <property type="term" value="C:periplasmic space"/>
    <property type="evidence" value="ECO:0007669"/>
    <property type="project" value="UniProtKB-ARBA"/>
</dbReference>
<dbReference type="AlphaFoldDB" id="A0A087DFW0"/>
<feature type="domain" description="Solute-binding protein family 5" evidence="2">
    <location>
        <begin position="77"/>
        <end position="458"/>
    </location>
</feature>
<gene>
    <name evidence="3" type="ORF">BSCA_1437</name>
</gene>
<proteinExistence type="predicted"/>